<organism evidence="2 3">
    <name type="scientific">Acetonema longum DSM 6540</name>
    <dbReference type="NCBI Taxonomy" id="1009370"/>
    <lineage>
        <taxon>Bacteria</taxon>
        <taxon>Bacillati</taxon>
        <taxon>Bacillota</taxon>
        <taxon>Negativicutes</taxon>
        <taxon>Acetonemataceae</taxon>
        <taxon>Acetonema</taxon>
    </lineage>
</organism>
<keyword evidence="3" id="KW-1185">Reference proteome</keyword>
<reference evidence="2 3" key="1">
    <citation type="journal article" date="2011" name="EMBO J.">
        <title>Structural diversity of bacterial flagellar motors.</title>
        <authorList>
            <person name="Chen S."/>
            <person name="Beeby M."/>
            <person name="Murphy G.E."/>
            <person name="Leadbetter J.R."/>
            <person name="Hendrixson D.R."/>
            <person name="Briegel A."/>
            <person name="Li Z."/>
            <person name="Shi J."/>
            <person name="Tocheva E.I."/>
            <person name="Muller A."/>
            <person name="Dobro M.J."/>
            <person name="Jensen G.J."/>
        </authorList>
    </citation>
    <scope>NUCLEOTIDE SEQUENCE [LARGE SCALE GENOMIC DNA]</scope>
    <source>
        <strain evidence="2 3">DSM 6540</strain>
    </source>
</reference>
<evidence type="ECO:0000313" key="2">
    <source>
        <dbReference type="EMBL" id="EGO63508.1"/>
    </source>
</evidence>
<dbReference type="Proteomes" id="UP000003240">
    <property type="component" value="Unassembled WGS sequence"/>
</dbReference>
<protein>
    <submittedName>
        <fullName evidence="2">Uncharacterized protein</fullName>
    </submittedName>
</protein>
<dbReference type="STRING" id="1009370.ALO_12401"/>
<keyword evidence="1" id="KW-0812">Transmembrane</keyword>
<sequence>MFMIVLLYRVEGKYPMSYFPLLAIVYPVLAILCILYMFRDFLFTDEQEYSFEVGRLSIHNKVQWDLMDAYRPLVCFHWYIKDGSKRILCI</sequence>
<dbReference type="AlphaFoldDB" id="F7NK67"/>
<evidence type="ECO:0000256" key="1">
    <source>
        <dbReference type="SAM" id="Phobius"/>
    </source>
</evidence>
<evidence type="ECO:0000313" key="3">
    <source>
        <dbReference type="Proteomes" id="UP000003240"/>
    </source>
</evidence>
<gene>
    <name evidence="2" type="ORF">ALO_12401</name>
</gene>
<accession>F7NK67</accession>
<keyword evidence="1" id="KW-0472">Membrane</keyword>
<proteinExistence type="predicted"/>
<keyword evidence="1" id="KW-1133">Transmembrane helix</keyword>
<dbReference type="EMBL" id="AFGF01000107">
    <property type="protein sequence ID" value="EGO63508.1"/>
    <property type="molecule type" value="Genomic_DNA"/>
</dbReference>
<comment type="caution">
    <text evidence="2">The sequence shown here is derived from an EMBL/GenBank/DDBJ whole genome shotgun (WGS) entry which is preliminary data.</text>
</comment>
<name>F7NK67_9FIRM</name>
<feature type="transmembrane region" description="Helical" evidence="1">
    <location>
        <begin position="18"/>
        <end position="38"/>
    </location>
</feature>